<dbReference type="PANTHER" id="PTHR43343:SF3">
    <property type="entry name" value="PROTEASE DO-LIKE 8, CHLOROPLASTIC"/>
    <property type="match status" value="1"/>
</dbReference>
<evidence type="ECO:0000256" key="3">
    <source>
        <dbReference type="SAM" id="MobiDB-lite"/>
    </source>
</evidence>
<feature type="region of interest" description="Disordered" evidence="3">
    <location>
        <begin position="1"/>
        <end position="36"/>
    </location>
</feature>
<keyword evidence="7" id="KW-1185">Reference proteome</keyword>
<feature type="region of interest" description="Disordered" evidence="3">
    <location>
        <begin position="79"/>
        <end position="101"/>
    </location>
</feature>
<gene>
    <name evidence="6" type="ORF">FLB61_01725</name>
</gene>
<dbReference type="PANTHER" id="PTHR43343">
    <property type="entry name" value="PEPTIDASE S12"/>
    <property type="match status" value="1"/>
</dbReference>
<evidence type="ECO:0000259" key="5">
    <source>
        <dbReference type="PROSITE" id="PS50106"/>
    </source>
</evidence>
<dbReference type="InterPro" id="IPR001940">
    <property type="entry name" value="Peptidase_S1C"/>
</dbReference>
<keyword evidence="4" id="KW-0472">Membrane</keyword>
<evidence type="ECO:0000256" key="1">
    <source>
        <dbReference type="ARBA" id="ARBA00022670"/>
    </source>
</evidence>
<keyword evidence="2" id="KW-0378">Hydrolase</keyword>
<feature type="transmembrane region" description="Helical" evidence="4">
    <location>
        <begin position="41"/>
        <end position="59"/>
    </location>
</feature>
<dbReference type="Pfam" id="PF13365">
    <property type="entry name" value="Trypsin_2"/>
    <property type="match status" value="1"/>
</dbReference>
<comment type="caution">
    <text evidence="6">The sequence shown here is derived from an EMBL/GenBank/DDBJ whole genome shotgun (WGS) entry which is preliminary data.</text>
</comment>
<evidence type="ECO:0000313" key="7">
    <source>
        <dbReference type="Proteomes" id="UP000779049"/>
    </source>
</evidence>
<evidence type="ECO:0000256" key="4">
    <source>
        <dbReference type="SAM" id="Phobius"/>
    </source>
</evidence>
<name>A0ABS7L478_9FIRM</name>
<dbReference type="Proteomes" id="UP000779049">
    <property type="component" value="Unassembled WGS sequence"/>
</dbReference>
<dbReference type="SMART" id="SM00228">
    <property type="entry name" value="PDZ"/>
    <property type="match status" value="1"/>
</dbReference>
<keyword evidence="1" id="KW-0645">Protease</keyword>
<keyword evidence="4" id="KW-1133">Transmembrane helix</keyword>
<dbReference type="PROSITE" id="PS50106">
    <property type="entry name" value="PDZ"/>
    <property type="match status" value="1"/>
</dbReference>
<evidence type="ECO:0000256" key="2">
    <source>
        <dbReference type="ARBA" id="ARBA00022801"/>
    </source>
</evidence>
<dbReference type="Gene3D" id="2.30.42.10">
    <property type="match status" value="1"/>
</dbReference>
<reference evidence="6 7" key="1">
    <citation type="journal article" date="2020" name="New Microbes New Infect">
        <title>Sellimonas caecigallum sp. nov., description and genome sequence of a new member of the Sellimonas genus isolated from the cecum of feral chicken.</title>
        <authorList>
            <person name="Wongkuna S."/>
            <person name="Ghimire S."/>
            <person name="Antony L."/>
            <person name="Chankhamhaengdecha S."/>
            <person name="Janvilisri T."/>
            <person name="Scaria J."/>
        </authorList>
    </citation>
    <scope>NUCLEOTIDE SEQUENCE [LARGE SCALE GENOMIC DNA]</scope>
    <source>
        <strain evidence="6 7">SW451</strain>
    </source>
</reference>
<sequence>MSHEYEYYNPGPEPDRNNFYTDPTPEQEPPRKKGRKKLSKAAAVVGFAVLFGVVGGVTFQATNAVTGKIFGTSAKESSSKVDTAQLTKSDQPDSGSSGTADVTQIAQNSMPFVVSIQNMSVKQVQDFFGGIREQTEQSAGSGIIVGQNDNELLIVTNNHVVEGSTTLTVTFVDEKSVEASIKGTDPTKDIAVVAVPMKNIGSDTKEQIKVATLGDSEKLQVGEDVVAIGNALGYGQSVTNGIVSAKDRDLQMEGFDCKLIQTNAAINPGNSGGALLNSKGEVVGINTVKVNDSAVEGMGYAIPISDVTSIIQNLMNKETRTQVPEAQRGYIGIEGFDLDEQSAEQFGMPTGIYISKVQKNGGAEKAGITQGCIITGIEGVGVSNMEDLQAQLSYYKIGEKVKLTVQFPSDKGSYEEKEVEVTLTQMLG</sequence>
<dbReference type="InterPro" id="IPR051201">
    <property type="entry name" value="Chloro_Bact_Ser_Proteases"/>
</dbReference>
<dbReference type="Pfam" id="PF00595">
    <property type="entry name" value="PDZ"/>
    <property type="match status" value="1"/>
</dbReference>
<dbReference type="InterPro" id="IPR009003">
    <property type="entry name" value="Peptidase_S1_PA"/>
</dbReference>
<keyword evidence="4" id="KW-0812">Transmembrane</keyword>
<dbReference type="EMBL" id="VIRV01000001">
    <property type="protein sequence ID" value="MBY0757830.1"/>
    <property type="molecule type" value="Genomic_DNA"/>
</dbReference>
<dbReference type="Gene3D" id="2.40.10.120">
    <property type="match status" value="1"/>
</dbReference>
<dbReference type="PRINTS" id="PR00834">
    <property type="entry name" value="PROTEASES2C"/>
</dbReference>
<feature type="domain" description="PDZ" evidence="5">
    <location>
        <begin position="320"/>
        <end position="409"/>
    </location>
</feature>
<dbReference type="InterPro" id="IPR001478">
    <property type="entry name" value="PDZ"/>
</dbReference>
<dbReference type="SUPFAM" id="SSF50156">
    <property type="entry name" value="PDZ domain-like"/>
    <property type="match status" value="1"/>
</dbReference>
<evidence type="ECO:0000313" key="6">
    <source>
        <dbReference type="EMBL" id="MBY0757830.1"/>
    </source>
</evidence>
<protein>
    <submittedName>
        <fullName evidence="6">Trypsin-like serine protease</fullName>
    </submittedName>
</protein>
<dbReference type="InterPro" id="IPR036034">
    <property type="entry name" value="PDZ_sf"/>
</dbReference>
<dbReference type="SUPFAM" id="SSF50494">
    <property type="entry name" value="Trypsin-like serine proteases"/>
    <property type="match status" value="1"/>
</dbReference>
<accession>A0ABS7L478</accession>
<organism evidence="6 7">
    <name type="scientific">Sellimonas caecigallum</name>
    <dbReference type="NCBI Taxonomy" id="2592333"/>
    <lineage>
        <taxon>Bacteria</taxon>
        <taxon>Bacillati</taxon>
        <taxon>Bacillota</taxon>
        <taxon>Clostridia</taxon>
        <taxon>Lachnospirales</taxon>
        <taxon>Lachnospiraceae</taxon>
        <taxon>Sellimonas</taxon>
    </lineage>
</organism>
<proteinExistence type="predicted"/>
<dbReference type="RefSeq" id="WP_221919232.1">
    <property type="nucleotide sequence ID" value="NZ_CP173660.1"/>
</dbReference>